<evidence type="ECO:0000259" key="1">
    <source>
        <dbReference type="PROSITE" id="PS50011"/>
    </source>
</evidence>
<gene>
    <name evidence="2" type="ORF">Tco_0890281</name>
</gene>
<dbReference type="EMBL" id="BQNB010013795">
    <property type="protein sequence ID" value="GJT20344.1"/>
    <property type="molecule type" value="Genomic_DNA"/>
</dbReference>
<reference evidence="2" key="1">
    <citation type="journal article" date="2022" name="Int. J. Mol. Sci.">
        <title>Draft Genome of Tanacetum Coccineum: Genomic Comparison of Closely Related Tanacetum-Family Plants.</title>
        <authorList>
            <person name="Yamashiro T."/>
            <person name="Shiraishi A."/>
            <person name="Nakayama K."/>
            <person name="Satake H."/>
        </authorList>
    </citation>
    <scope>NUCLEOTIDE SEQUENCE</scope>
</reference>
<dbReference type="GO" id="GO:0016301">
    <property type="term" value="F:kinase activity"/>
    <property type="evidence" value="ECO:0007669"/>
    <property type="project" value="UniProtKB-KW"/>
</dbReference>
<evidence type="ECO:0000313" key="2">
    <source>
        <dbReference type="EMBL" id="GJT20344.1"/>
    </source>
</evidence>
<feature type="domain" description="Protein kinase" evidence="1">
    <location>
        <begin position="14"/>
        <end position="223"/>
    </location>
</feature>
<dbReference type="Proteomes" id="UP001151760">
    <property type="component" value="Unassembled WGS sequence"/>
</dbReference>
<evidence type="ECO:0000313" key="3">
    <source>
        <dbReference type="Proteomes" id="UP001151760"/>
    </source>
</evidence>
<accession>A0ABQ5C1F6</accession>
<name>A0ABQ5C1F6_9ASTR</name>
<keyword evidence="2" id="KW-0418">Kinase</keyword>
<proteinExistence type="predicted"/>
<organism evidence="2 3">
    <name type="scientific">Tanacetum coccineum</name>
    <dbReference type="NCBI Taxonomy" id="301880"/>
    <lineage>
        <taxon>Eukaryota</taxon>
        <taxon>Viridiplantae</taxon>
        <taxon>Streptophyta</taxon>
        <taxon>Embryophyta</taxon>
        <taxon>Tracheophyta</taxon>
        <taxon>Spermatophyta</taxon>
        <taxon>Magnoliopsida</taxon>
        <taxon>eudicotyledons</taxon>
        <taxon>Gunneridae</taxon>
        <taxon>Pentapetalae</taxon>
        <taxon>asterids</taxon>
        <taxon>campanulids</taxon>
        <taxon>Asterales</taxon>
        <taxon>Asteraceae</taxon>
        <taxon>Asteroideae</taxon>
        <taxon>Anthemideae</taxon>
        <taxon>Anthemidinae</taxon>
        <taxon>Tanacetum</taxon>
    </lineage>
</organism>
<protein>
    <submittedName>
        <fullName evidence="2">Cyclin-dependent kinase B2-2</fullName>
    </submittedName>
</protein>
<dbReference type="InterPro" id="IPR011009">
    <property type="entry name" value="Kinase-like_dom_sf"/>
</dbReference>
<keyword evidence="2" id="KW-0808">Transferase</keyword>
<dbReference type="InterPro" id="IPR000719">
    <property type="entry name" value="Prot_kinase_dom"/>
</dbReference>
<dbReference type="PROSITE" id="PS50011">
    <property type="entry name" value="PROTEIN_KINASE_DOM"/>
    <property type="match status" value="1"/>
</dbReference>
<sequence>MMTSRPRTRDCSFGSFVGGRGRLEFGSLLREDVQSGDVDLRSLPLEDRVSYYSVRKKRKRRERRRVIGHFISPHGIAAEDVGSGGARTEVLICVLFFSMPAIYRYQHFLENVRACNKTFAMPSFCRAHGVLRKDLTPHNLLLDRNTLAGLGLARVFTLPIKKYTREVGQSKETFSKVHYVELSMLAYLQEAFEPKVVHREIKSSHLLIDAEFNAKLHMQTVDF</sequence>
<dbReference type="SUPFAM" id="SSF56112">
    <property type="entry name" value="Protein kinase-like (PK-like)"/>
    <property type="match status" value="1"/>
</dbReference>
<comment type="caution">
    <text evidence="2">The sequence shown here is derived from an EMBL/GenBank/DDBJ whole genome shotgun (WGS) entry which is preliminary data.</text>
</comment>
<reference evidence="2" key="2">
    <citation type="submission" date="2022-01" db="EMBL/GenBank/DDBJ databases">
        <authorList>
            <person name="Yamashiro T."/>
            <person name="Shiraishi A."/>
            <person name="Satake H."/>
            <person name="Nakayama K."/>
        </authorList>
    </citation>
    <scope>NUCLEOTIDE SEQUENCE</scope>
</reference>
<keyword evidence="3" id="KW-1185">Reference proteome</keyword>